<reference evidence="1 2" key="1">
    <citation type="submission" date="2019-12" db="EMBL/GenBank/DDBJ databases">
        <title>Strain KN286 was isolated from seawater, which was collected from Caroline Seamount in the tropical western Pacific.</title>
        <authorList>
            <person name="Wang Q."/>
        </authorList>
    </citation>
    <scope>NUCLEOTIDE SEQUENCE [LARGE SCALE GENOMIC DNA]</scope>
    <source>
        <strain evidence="1 2">KN286</strain>
    </source>
</reference>
<keyword evidence="2" id="KW-1185">Reference proteome</keyword>
<dbReference type="EMBL" id="WUWG01000006">
    <property type="protein sequence ID" value="MXU66444.1"/>
    <property type="molecule type" value="Genomic_DNA"/>
</dbReference>
<accession>A0A6B0TZM3</accession>
<dbReference type="Pfam" id="PF20115">
    <property type="entry name" value="DUF6505"/>
    <property type="match status" value="1"/>
</dbReference>
<dbReference type="Proteomes" id="UP000436016">
    <property type="component" value="Unassembled WGS sequence"/>
</dbReference>
<dbReference type="InterPro" id="IPR045442">
    <property type="entry name" value="DUF6505"/>
</dbReference>
<organism evidence="1 2">
    <name type="scientific">Oceanomicrobium pacificus</name>
    <dbReference type="NCBI Taxonomy" id="2692916"/>
    <lineage>
        <taxon>Bacteria</taxon>
        <taxon>Pseudomonadati</taxon>
        <taxon>Pseudomonadota</taxon>
        <taxon>Alphaproteobacteria</taxon>
        <taxon>Rhodobacterales</taxon>
        <taxon>Paracoccaceae</taxon>
        <taxon>Oceanomicrobium</taxon>
    </lineage>
</organism>
<protein>
    <submittedName>
        <fullName evidence="1">Uncharacterized protein</fullName>
    </submittedName>
</protein>
<gene>
    <name evidence="1" type="ORF">GSH16_13415</name>
</gene>
<dbReference type="RefSeq" id="WP_160855950.1">
    <property type="nucleotide sequence ID" value="NZ_WUWG01000006.1"/>
</dbReference>
<comment type="caution">
    <text evidence="1">The sequence shown here is derived from an EMBL/GenBank/DDBJ whole genome shotgun (WGS) entry which is preliminary data.</text>
</comment>
<proteinExistence type="predicted"/>
<evidence type="ECO:0000313" key="1">
    <source>
        <dbReference type="EMBL" id="MXU66444.1"/>
    </source>
</evidence>
<sequence>MLLARTIHFDISDRNVYARPAESGEWAVSGGFEFSNWTEADLQGQARQAFAHGWLGLDSFGRASLVAVAPVTDAERGAIISRLADHFRTIYGAPDMEAATAAAEEELAFMAELCADQPPNAVLAVQRSLTEAGVREQFRATEPGAAQLEDVARHGHLD</sequence>
<dbReference type="AlphaFoldDB" id="A0A6B0TZM3"/>
<name>A0A6B0TZM3_9RHOB</name>
<evidence type="ECO:0000313" key="2">
    <source>
        <dbReference type="Proteomes" id="UP000436016"/>
    </source>
</evidence>